<comment type="caution">
    <text evidence="6">The sequence shown here is derived from an EMBL/GenBank/DDBJ whole genome shotgun (WGS) entry which is preliminary data.</text>
</comment>
<feature type="compositionally biased region" description="Pro residues" evidence="2">
    <location>
        <begin position="747"/>
        <end position="781"/>
    </location>
</feature>
<organism evidence="6 7">
    <name type="scientific">Coptotermes formosanus</name>
    <name type="common">Formosan subterranean termite</name>
    <dbReference type="NCBI Taxonomy" id="36987"/>
    <lineage>
        <taxon>Eukaryota</taxon>
        <taxon>Metazoa</taxon>
        <taxon>Ecdysozoa</taxon>
        <taxon>Arthropoda</taxon>
        <taxon>Hexapoda</taxon>
        <taxon>Insecta</taxon>
        <taxon>Pterygota</taxon>
        <taxon>Neoptera</taxon>
        <taxon>Polyneoptera</taxon>
        <taxon>Dictyoptera</taxon>
        <taxon>Blattodea</taxon>
        <taxon>Blattoidea</taxon>
        <taxon>Termitoidae</taxon>
        <taxon>Rhinotermitidae</taxon>
        <taxon>Coptotermes</taxon>
    </lineage>
</organism>
<feature type="compositionally biased region" description="Polar residues" evidence="2">
    <location>
        <begin position="1277"/>
        <end position="1290"/>
    </location>
</feature>
<dbReference type="Pfam" id="PF06367">
    <property type="entry name" value="Drf_FH3"/>
    <property type="match status" value="1"/>
</dbReference>
<reference evidence="7" key="1">
    <citation type="submission" date="2020-01" db="EMBL/GenBank/DDBJ databases">
        <title>Draft genome sequence of the Termite Coptotermes fromosanus.</title>
        <authorList>
            <person name="Itakura S."/>
            <person name="Yosikawa Y."/>
            <person name="Umezawa K."/>
        </authorList>
    </citation>
    <scope>NUCLEOTIDE SEQUENCE [LARGE SCALE GENOMIC DNA]</scope>
</reference>
<dbReference type="FunFam" id="1.20.58.2220:FF:000009">
    <property type="entry name" value="Disheveled-associated activator of morphogenesis"/>
    <property type="match status" value="1"/>
</dbReference>
<feature type="domain" description="GBD/FH3" evidence="4">
    <location>
        <begin position="222"/>
        <end position="599"/>
    </location>
</feature>
<dbReference type="FunCoup" id="A0A6L2PJD7">
    <property type="interactions" value="277"/>
</dbReference>
<sequence>MARDASLQGHMFEPVQTLCRWHSLPRRVSLPLRTPKKKIVTFHSCELLLCTDCALPNEMPQSQAILVRAFPLWRERRHKPAEVSGIRLPIVERRFQQICNNNCLKLQDGGCRCEAYAAQCAVVCILPAVNISDVGRKEVLRVAKTLPACPVRLNLRGGLEALSQQLTASVSRLHCPSLPTMPAIRGRKGWCGCLQNDEPPEITYCVVDQTGTLSLQALTPTQPMPAEEELNDKFAELVEELDLTAPNKAAMLSLPSEKKWQIYCSRKKVCASGCYGETDLSHLPEHYIERLQALAMLQFPLDAEEEVRSRTRQLDGLKTALRTQPHSFVLRFIELDGLPAILGFLSAMDYGTAQSSVHTSLIGCVKALMNNSNGRAHVLAHPTGINTIAQSLSTENIKTKVAVLEILGAVCLVPGGHKKVLEAMLQYQKFACERTRFQGIVNDLDRSTGIYRDEVNLKTAIMSFVNAVLSYGPGQESLDFRLHLRYEFLMLGIQPIIDKLRSHENETLNRHLDFFEMVRNEDEKELARKFEKEHVDTKSATSMFDLLRRKLSHTAAYPHLLSLLQHCLLLPLDYGAHPQHWLLFDRILQQIILQSENGNNPDPSLLNINVKELVHLLAKEEELVAARNKADELEKENVEMATKLAKKEQELDLRTQEKEDMETNLTRVKERLEKETAAHLETKQRISELEYHASELDRQVNCERGERHRLERLVSSGSLPDDAKVNYYMREFSCLDFGQSSQFSNGPVPPPPPPPMSQAPPLPPPTPGGRPPPPPQAPPTAPICATNRSEMPKKNVPQPANPLKSFNWSKLPDVKVAGTIWSELDDTKMYTAMELENIDRLFSAYQKNGVPNDGSIEDLRQIGKNRNKILSVIDGRRAQNCTILLSKLKMSDEDISKAILSMDSKDQLPIDMVEQLLKFTPSAEEAALLEEHSEEIDSLARADRFLYEISKIPHYEQRLQSLHYKKRFSLWVGEVQPRIKSVMEASREVARSRRLRRLLELVLALGNYMNRGARGNASGFRLTSLNRLADTKSSAAKGTTLLHYLVEILEKKFKDILKLEEDIPHVREAAKVNMGELEKDMGLLRNGLKEVEREIEFHRSQPVAIGDRFLPVMKEFLSSATCCFSELEDLFQDMKTRFDRAVRLFGEDNSTIQPDDFFGIFDTFLTAFNEARQDNENMKRRREEEEKRAVQEAELKKRTMERKSSRDGILAKVGNSLKNGLTNGLSAGGGIVGGGGGRHESTGDAKGEFDDLISALRTGDVFGEDMAKFKRSRKSRIASNGNSPPRMNSLNREDSRERVLNSSKRGQ</sequence>
<dbReference type="EMBL" id="BLKM01004509">
    <property type="protein sequence ID" value="GFG31570.1"/>
    <property type="molecule type" value="Genomic_DNA"/>
</dbReference>
<proteinExistence type="predicted"/>
<evidence type="ECO:0000259" key="4">
    <source>
        <dbReference type="PROSITE" id="PS51232"/>
    </source>
</evidence>
<dbReference type="Proteomes" id="UP000502823">
    <property type="component" value="Unassembled WGS sequence"/>
</dbReference>
<dbReference type="InterPro" id="IPR010473">
    <property type="entry name" value="GTPase-bd"/>
</dbReference>
<feature type="domain" description="DAD" evidence="3">
    <location>
        <begin position="1243"/>
        <end position="1274"/>
    </location>
</feature>
<name>A0A6L2PJD7_COPFO</name>
<feature type="domain" description="FH2" evidence="5">
    <location>
        <begin position="793"/>
        <end position="1194"/>
    </location>
</feature>
<dbReference type="GO" id="GO:0030838">
    <property type="term" value="P:positive regulation of actin filament polymerization"/>
    <property type="evidence" value="ECO:0007669"/>
    <property type="project" value="TreeGrafter"/>
</dbReference>
<feature type="coiled-coil region" evidence="1">
    <location>
        <begin position="1168"/>
        <end position="1203"/>
    </location>
</feature>
<dbReference type="PROSITE" id="PS51232">
    <property type="entry name" value="GBD_FH3"/>
    <property type="match status" value="1"/>
</dbReference>
<dbReference type="Gene3D" id="1.20.58.2220">
    <property type="entry name" value="Formin, FH2 domain"/>
    <property type="match status" value="1"/>
</dbReference>
<evidence type="ECO:0000313" key="7">
    <source>
        <dbReference type="Proteomes" id="UP000502823"/>
    </source>
</evidence>
<dbReference type="InterPro" id="IPR010472">
    <property type="entry name" value="FH3_dom"/>
</dbReference>
<evidence type="ECO:0000313" key="6">
    <source>
        <dbReference type="EMBL" id="GFG31570.1"/>
    </source>
</evidence>
<dbReference type="InterPro" id="IPR042201">
    <property type="entry name" value="FH2_Formin_sf"/>
</dbReference>
<keyword evidence="7" id="KW-1185">Reference proteome</keyword>
<dbReference type="FunFam" id="1.25.10.10:FF:000800">
    <property type="entry name" value="Disheveled-associated activator of morphogenesis"/>
    <property type="match status" value="1"/>
</dbReference>
<dbReference type="SUPFAM" id="SSF101447">
    <property type="entry name" value="Formin homology 2 domain (FH2 domain)"/>
    <property type="match status" value="1"/>
</dbReference>
<feature type="region of interest" description="Disordered" evidence="2">
    <location>
        <begin position="1264"/>
        <end position="1307"/>
    </location>
</feature>
<dbReference type="InterPro" id="IPR015425">
    <property type="entry name" value="FH2_Formin"/>
</dbReference>
<evidence type="ECO:0000259" key="3">
    <source>
        <dbReference type="PROSITE" id="PS51231"/>
    </source>
</evidence>
<dbReference type="SUPFAM" id="SSF48371">
    <property type="entry name" value="ARM repeat"/>
    <property type="match status" value="1"/>
</dbReference>
<dbReference type="Gene3D" id="1.25.10.10">
    <property type="entry name" value="Leucine-rich Repeat Variant"/>
    <property type="match status" value="1"/>
</dbReference>
<dbReference type="InterPro" id="IPR051425">
    <property type="entry name" value="Formin_Homology"/>
</dbReference>
<dbReference type="InterPro" id="IPR011989">
    <property type="entry name" value="ARM-like"/>
</dbReference>
<dbReference type="PROSITE" id="PS51231">
    <property type="entry name" value="DAD"/>
    <property type="match status" value="1"/>
</dbReference>
<dbReference type="OrthoDB" id="1104827at2759"/>
<dbReference type="InterPro" id="IPR014768">
    <property type="entry name" value="GBD/FH3_dom"/>
</dbReference>
<feature type="region of interest" description="Disordered" evidence="2">
    <location>
        <begin position="740"/>
        <end position="803"/>
    </location>
</feature>
<keyword evidence="1" id="KW-0175">Coiled coil</keyword>
<accession>A0A6L2PJD7</accession>
<feature type="coiled-coil region" evidence="1">
    <location>
        <begin position="616"/>
        <end position="678"/>
    </location>
</feature>
<dbReference type="PROSITE" id="PS51444">
    <property type="entry name" value="FH2"/>
    <property type="match status" value="1"/>
</dbReference>
<dbReference type="InParanoid" id="A0A6L2PJD7"/>
<dbReference type="GO" id="GO:0003779">
    <property type="term" value="F:actin binding"/>
    <property type="evidence" value="ECO:0007669"/>
    <property type="project" value="InterPro"/>
</dbReference>
<dbReference type="SMART" id="SM01139">
    <property type="entry name" value="Drf_FH3"/>
    <property type="match status" value="1"/>
</dbReference>
<dbReference type="PANTHER" id="PTHR45725">
    <property type="entry name" value="FORMIN HOMOLOGY 2 FAMILY MEMBER"/>
    <property type="match status" value="1"/>
</dbReference>
<dbReference type="GO" id="GO:0030036">
    <property type="term" value="P:actin cytoskeleton organization"/>
    <property type="evidence" value="ECO:0007669"/>
    <property type="project" value="InterPro"/>
</dbReference>
<protein>
    <recommendedName>
        <fullName evidence="8">FH2 domain-containing protein</fullName>
    </recommendedName>
</protein>
<dbReference type="PANTHER" id="PTHR45725:SF1">
    <property type="entry name" value="DISHEVELLED ASSOCIATED ACTIVATOR OF MORPHOGENESIS, ISOFORM D"/>
    <property type="match status" value="1"/>
</dbReference>
<evidence type="ECO:0000259" key="5">
    <source>
        <dbReference type="PROSITE" id="PS51444"/>
    </source>
</evidence>
<dbReference type="SMART" id="SM01140">
    <property type="entry name" value="Drf_GBD"/>
    <property type="match status" value="1"/>
</dbReference>
<evidence type="ECO:0008006" key="8">
    <source>
        <dbReference type="Google" id="ProtNLM"/>
    </source>
</evidence>
<dbReference type="SMART" id="SM00498">
    <property type="entry name" value="FH2"/>
    <property type="match status" value="1"/>
</dbReference>
<dbReference type="InterPro" id="IPR016024">
    <property type="entry name" value="ARM-type_fold"/>
</dbReference>
<dbReference type="Pfam" id="PF06371">
    <property type="entry name" value="Drf_GBD"/>
    <property type="match status" value="1"/>
</dbReference>
<evidence type="ECO:0000256" key="2">
    <source>
        <dbReference type="SAM" id="MobiDB-lite"/>
    </source>
</evidence>
<evidence type="ECO:0000256" key="1">
    <source>
        <dbReference type="SAM" id="Coils"/>
    </source>
</evidence>
<dbReference type="GO" id="GO:0031267">
    <property type="term" value="F:small GTPase binding"/>
    <property type="evidence" value="ECO:0007669"/>
    <property type="project" value="InterPro"/>
</dbReference>
<gene>
    <name evidence="6" type="ORF">Cfor_01508</name>
</gene>
<dbReference type="Pfam" id="PF02181">
    <property type="entry name" value="FH2"/>
    <property type="match status" value="1"/>
</dbReference>
<dbReference type="InterPro" id="IPR014767">
    <property type="entry name" value="DAD_dom"/>
</dbReference>
<dbReference type="Gene3D" id="1.10.238.150">
    <property type="entry name" value="Formin, FH3 diaphanous domain"/>
    <property type="match status" value="1"/>
</dbReference>